<name>A0A1H9NSM4_9BURK</name>
<dbReference type="EMBL" id="FOGD01000007">
    <property type="protein sequence ID" value="SER38767.1"/>
    <property type="molecule type" value="Genomic_DNA"/>
</dbReference>
<dbReference type="AlphaFoldDB" id="A0A1H9NSM4"/>
<protein>
    <submittedName>
        <fullName evidence="1">Uncharacterized protein</fullName>
    </submittedName>
</protein>
<accession>A0A1H9NSM4</accession>
<evidence type="ECO:0000313" key="2">
    <source>
        <dbReference type="Proteomes" id="UP000199766"/>
    </source>
</evidence>
<dbReference type="Proteomes" id="UP000199766">
    <property type="component" value="Unassembled WGS sequence"/>
</dbReference>
<reference evidence="1 2" key="1">
    <citation type="submission" date="2016-10" db="EMBL/GenBank/DDBJ databases">
        <authorList>
            <person name="de Groot N.N."/>
        </authorList>
    </citation>
    <scope>NUCLEOTIDE SEQUENCE [LARGE SCALE GENOMIC DNA]</scope>
    <source>
        <strain evidence="1 2">ATCC 35958</strain>
    </source>
</reference>
<dbReference type="RefSeq" id="WP_091457738.1">
    <property type="nucleotide sequence ID" value="NZ_FOGD01000007.1"/>
</dbReference>
<keyword evidence="2" id="KW-1185">Reference proteome</keyword>
<organism evidence="1 2">
    <name type="scientific">Giesbergeria anulus</name>
    <dbReference type="NCBI Taxonomy" id="180197"/>
    <lineage>
        <taxon>Bacteria</taxon>
        <taxon>Pseudomonadati</taxon>
        <taxon>Pseudomonadota</taxon>
        <taxon>Betaproteobacteria</taxon>
        <taxon>Burkholderiales</taxon>
        <taxon>Comamonadaceae</taxon>
        <taxon>Giesbergeria</taxon>
    </lineage>
</organism>
<dbReference type="OrthoDB" id="682986at28216"/>
<proteinExistence type="predicted"/>
<sequence length="89" mass="9784">MPVVILDYAESINRWNTRAARQSQPELAGQAVQELRQQRSQLLDALKDCAAVCAGESLSKSALVNALEKAKFAITDVAQSMEKENLHQS</sequence>
<evidence type="ECO:0000313" key="1">
    <source>
        <dbReference type="EMBL" id="SER38767.1"/>
    </source>
</evidence>
<gene>
    <name evidence="1" type="ORF">SAMN02982919_02323</name>
</gene>